<accession>A0AAE0U6X7</accession>
<keyword evidence="4" id="KW-1185">Reference proteome</keyword>
<reference evidence="3" key="1">
    <citation type="journal article" date="2023" name="Mol. Phylogenet. Evol.">
        <title>Genome-scale phylogeny and comparative genomics of the fungal order Sordariales.</title>
        <authorList>
            <person name="Hensen N."/>
            <person name="Bonometti L."/>
            <person name="Westerberg I."/>
            <person name="Brannstrom I.O."/>
            <person name="Guillou S."/>
            <person name="Cros-Aarteil S."/>
            <person name="Calhoun S."/>
            <person name="Haridas S."/>
            <person name="Kuo A."/>
            <person name="Mondo S."/>
            <person name="Pangilinan J."/>
            <person name="Riley R."/>
            <person name="LaButti K."/>
            <person name="Andreopoulos B."/>
            <person name="Lipzen A."/>
            <person name="Chen C."/>
            <person name="Yan M."/>
            <person name="Daum C."/>
            <person name="Ng V."/>
            <person name="Clum A."/>
            <person name="Steindorff A."/>
            <person name="Ohm R.A."/>
            <person name="Martin F."/>
            <person name="Silar P."/>
            <person name="Natvig D.O."/>
            <person name="Lalanne C."/>
            <person name="Gautier V."/>
            <person name="Ament-Velasquez S.L."/>
            <person name="Kruys A."/>
            <person name="Hutchinson M.I."/>
            <person name="Powell A.J."/>
            <person name="Barry K."/>
            <person name="Miller A.N."/>
            <person name="Grigoriev I.V."/>
            <person name="Debuchy R."/>
            <person name="Gladieux P."/>
            <person name="Hiltunen Thoren M."/>
            <person name="Johannesson H."/>
        </authorList>
    </citation>
    <scope>NUCLEOTIDE SEQUENCE</scope>
    <source>
        <strain evidence="3">CBS 232.78</strain>
    </source>
</reference>
<evidence type="ECO:0000256" key="1">
    <source>
        <dbReference type="SAM" id="Coils"/>
    </source>
</evidence>
<keyword evidence="1" id="KW-0175">Coiled coil</keyword>
<gene>
    <name evidence="3" type="ORF">B0H63DRAFT_11044</name>
</gene>
<name>A0AAE0U6X7_9PEZI</name>
<feature type="compositionally biased region" description="Acidic residues" evidence="2">
    <location>
        <begin position="356"/>
        <end position="367"/>
    </location>
</feature>
<protein>
    <recommendedName>
        <fullName evidence="5">Suppressor of anucleate metulae protein B</fullName>
    </recommendedName>
</protein>
<evidence type="ECO:0000256" key="2">
    <source>
        <dbReference type="SAM" id="MobiDB-lite"/>
    </source>
</evidence>
<evidence type="ECO:0000313" key="3">
    <source>
        <dbReference type="EMBL" id="KAK3393127.1"/>
    </source>
</evidence>
<dbReference type="EMBL" id="JAULSW010000001">
    <property type="protein sequence ID" value="KAK3393127.1"/>
    <property type="molecule type" value="Genomic_DNA"/>
</dbReference>
<feature type="region of interest" description="Disordered" evidence="2">
    <location>
        <begin position="356"/>
        <end position="377"/>
    </location>
</feature>
<feature type="coiled-coil region" evidence="1">
    <location>
        <begin position="239"/>
        <end position="273"/>
    </location>
</feature>
<organism evidence="3 4">
    <name type="scientific">Podospora didyma</name>
    <dbReference type="NCBI Taxonomy" id="330526"/>
    <lineage>
        <taxon>Eukaryota</taxon>
        <taxon>Fungi</taxon>
        <taxon>Dikarya</taxon>
        <taxon>Ascomycota</taxon>
        <taxon>Pezizomycotina</taxon>
        <taxon>Sordariomycetes</taxon>
        <taxon>Sordariomycetidae</taxon>
        <taxon>Sordariales</taxon>
        <taxon>Podosporaceae</taxon>
        <taxon>Podospora</taxon>
    </lineage>
</organism>
<dbReference type="Proteomes" id="UP001285441">
    <property type="component" value="Unassembled WGS sequence"/>
</dbReference>
<reference evidence="3" key="2">
    <citation type="submission" date="2023-06" db="EMBL/GenBank/DDBJ databases">
        <authorList>
            <consortium name="Lawrence Berkeley National Laboratory"/>
            <person name="Haridas S."/>
            <person name="Hensen N."/>
            <person name="Bonometti L."/>
            <person name="Westerberg I."/>
            <person name="Brannstrom I.O."/>
            <person name="Guillou S."/>
            <person name="Cros-Aarteil S."/>
            <person name="Calhoun S."/>
            <person name="Kuo A."/>
            <person name="Mondo S."/>
            <person name="Pangilinan J."/>
            <person name="Riley R."/>
            <person name="LaButti K."/>
            <person name="Andreopoulos B."/>
            <person name="Lipzen A."/>
            <person name="Chen C."/>
            <person name="Yanf M."/>
            <person name="Daum C."/>
            <person name="Ng V."/>
            <person name="Clum A."/>
            <person name="Steindorff A."/>
            <person name="Ohm R."/>
            <person name="Martin F."/>
            <person name="Silar P."/>
            <person name="Natvig D."/>
            <person name="Lalanne C."/>
            <person name="Gautier V."/>
            <person name="Ament-velasquez S.L."/>
            <person name="Kruys A."/>
            <person name="Hutchinson M.I."/>
            <person name="Powell A.J."/>
            <person name="Barry K."/>
            <person name="Miller A.N."/>
            <person name="Grigoriev I.V."/>
            <person name="Debuchy R."/>
            <person name="Gladieux P."/>
            <person name="Thoren M.H."/>
            <person name="Johannesson H."/>
        </authorList>
    </citation>
    <scope>NUCLEOTIDE SEQUENCE</scope>
    <source>
        <strain evidence="3">CBS 232.78</strain>
    </source>
</reference>
<dbReference type="AlphaFoldDB" id="A0AAE0U6X7"/>
<sequence>MTEILIQSALAVRNGEQLADEVARIRQRCAADHDDDGSHKPIVECPDCFEKLLEAVRSRYLNSAPASSGDQQEWFSSRRAFLQELDTMFADAKEYQLDPRAIDDRIQEERSRWYAENVRASLLRLMVEDPAGREVVFEKLEDPPIDLAGLAKEISEILTKGLASQGGESGEADIPARLLAATDPSRRIEILRSAFFRNGGDGEHADEVPEDHQKYFDMLRDHSSMEQVVERVLEERQVAAGARERTGDLNRRLDELRRARAAHELEKSRKLKNRESYAEQRIPNELYDLPPCAVCGEEPSTKDFYCCPICAIFVWREIQHQPTVFCSRECEEEGHSSHSETHTCASGDECVQLQPQDEDERMQEDIEQNSNPNPSKPNNEIQFCRECTSPLKIPTMWCSVRCADANFQRHRETVHMPARKRLGYVVTDRDRLDYSSSGGPDSETRYHAKNISDHLASYSTLVGEWEETNIVRLRT</sequence>
<proteinExistence type="predicted"/>
<comment type="caution">
    <text evidence="3">The sequence shown here is derived from an EMBL/GenBank/DDBJ whole genome shotgun (WGS) entry which is preliminary data.</text>
</comment>
<evidence type="ECO:0008006" key="5">
    <source>
        <dbReference type="Google" id="ProtNLM"/>
    </source>
</evidence>
<evidence type="ECO:0000313" key="4">
    <source>
        <dbReference type="Proteomes" id="UP001285441"/>
    </source>
</evidence>